<accession>A0ABR2UDS9</accession>
<evidence type="ECO:0000313" key="2">
    <source>
        <dbReference type="EMBL" id="KAK9412787.1"/>
    </source>
</evidence>
<gene>
    <name evidence="2" type="ORF">SUNI508_12386</name>
</gene>
<name>A0ABR2UDS9_9PEZI</name>
<evidence type="ECO:0000313" key="3">
    <source>
        <dbReference type="Proteomes" id="UP001408356"/>
    </source>
</evidence>
<proteinExistence type="predicted"/>
<feature type="region of interest" description="Disordered" evidence="1">
    <location>
        <begin position="163"/>
        <end position="206"/>
    </location>
</feature>
<comment type="caution">
    <text evidence="2">The sequence shown here is derived from an EMBL/GenBank/DDBJ whole genome shotgun (WGS) entry which is preliminary data.</text>
</comment>
<dbReference type="EMBL" id="JARVKF010000449">
    <property type="protein sequence ID" value="KAK9412787.1"/>
    <property type="molecule type" value="Genomic_DNA"/>
</dbReference>
<evidence type="ECO:0000256" key="1">
    <source>
        <dbReference type="SAM" id="MobiDB-lite"/>
    </source>
</evidence>
<keyword evidence="3" id="KW-1185">Reference proteome</keyword>
<organism evidence="2 3">
    <name type="scientific">Seiridium unicorne</name>
    <dbReference type="NCBI Taxonomy" id="138068"/>
    <lineage>
        <taxon>Eukaryota</taxon>
        <taxon>Fungi</taxon>
        <taxon>Dikarya</taxon>
        <taxon>Ascomycota</taxon>
        <taxon>Pezizomycotina</taxon>
        <taxon>Sordariomycetes</taxon>
        <taxon>Xylariomycetidae</taxon>
        <taxon>Amphisphaeriales</taxon>
        <taxon>Sporocadaceae</taxon>
        <taxon>Seiridium</taxon>
    </lineage>
</organism>
<protein>
    <recommendedName>
        <fullName evidence="4">Spindle pole body component</fullName>
    </recommendedName>
</protein>
<sequence>MGPTVCSSTSSLPFSGRLAPGEAGILFQDIPSFLLGSPVFDNIYHTSSQSSTLTPEAAVDIYLHAAVSHLRVLVTPGRELLALYHTVLRIRRVRDVLRRISDAQRELSERTDLDLVAEARPAWVSMVRNLCVLVGDLAVFIRYLQPGLRDVVASFEGRMERAARTRARGTMSSRRVGRGGRADRRGRRNRNRGVGHGGPELVTVELDDSTGGPLGERIVRTMVQMMYSEVMLVLAWHEFVAVMDSLVQV</sequence>
<evidence type="ECO:0008006" key="4">
    <source>
        <dbReference type="Google" id="ProtNLM"/>
    </source>
</evidence>
<reference evidence="2 3" key="1">
    <citation type="journal article" date="2024" name="J. Plant Pathol.">
        <title>Sequence and assembly of the genome of Seiridium unicorne, isolate CBS 538.82, causal agent of cypress canker disease.</title>
        <authorList>
            <person name="Scali E."/>
            <person name="Rocca G.D."/>
            <person name="Danti R."/>
            <person name="Garbelotto M."/>
            <person name="Barberini S."/>
            <person name="Baroncelli R."/>
            <person name="Emiliani G."/>
        </authorList>
    </citation>
    <scope>NUCLEOTIDE SEQUENCE [LARGE SCALE GENOMIC DNA]</scope>
    <source>
        <strain evidence="2 3">BM-138-508</strain>
    </source>
</reference>
<feature type="compositionally biased region" description="Basic residues" evidence="1">
    <location>
        <begin position="184"/>
        <end position="193"/>
    </location>
</feature>
<dbReference type="Proteomes" id="UP001408356">
    <property type="component" value="Unassembled WGS sequence"/>
</dbReference>